<evidence type="ECO:0000313" key="1">
    <source>
        <dbReference type="EMBL" id="MFD1330117.1"/>
    </source>
</evidence>
<dbReference type="Proteomes" id="UP001597173">
    <property type="component" value="Unassembled WGS sequence"/>
</dbReference>
<evidence type="ECO:0000313" key="2">
    <source>
        <dbReference type="Proteomes" id="UP001597173"/>
    </source>
</evidence>
<keyword evidence="2" id="KW-1185">Reference proteome</keyword>
<dbReference type="InterPro" id="IPR045720">
    <property type="entry name" value="DUF6074"/>
</dbReference>
<reference evidence="2" key="1">
    <citation type="journal article" date="2019" name="Int. J. Syst. Evol. Microbiol.">
        <title>The Global Catalogue of Microorganisms (GCM) 10K type strain sequencing project: providing services to taxonomists for standard genome sequencing and annotation.</title>
        <authorList>
            <consortium name="The Broad Institute Genomics Platform"/>
            <consortium name="The Broad Institute Genome Sequencing Center for Infectious Disease"/>
            <person name="Wu L."/>
            <person name="Ma J."/>
        </authorList>
    </citation>
    <scope>NUCLEOTIDE SEQUENCE [LARGE SCALE GENOMIC DNA]</scope>
    <source>
        <strain evidence="2">CCUG 55609</strain>
    </source>
</reference>
<dbReference type="EMBL" id="JBHTNF010000018">
    <property type="protein sequence ID" value="MFD1330117.1"/>
    <property type="molecule type" value="Genomic_DNA"/>
</dbReference>
<sequence length="99" mass="11059">MSAASADIGLTSRMVPVPFPLARRIGIVRRCAAELEALHGEAAQRYWRAQCRKLADELLALGCAEAEMRLQVLDFQDEVQAELRRRHLADATRDEAVRG</sequence>
<dbReference type="Pfam" id="PF19551">
    <property type="entry name" value="DUF6074"/>
    <property type="match status" value="1"/>
</dbReference>
<organism evidence="1 2">
    <name type="scientific">Mycoplana ramosa</name>
    <name type="common">Mycoplana bullata</name>
    <dbReference type="NCBI Taxonomy" id="40837"/>
    <lineage>
        <taxon>Bacteria</taxon>
        <taxon>Pseudomonadati</taxon>
        <taxon>Pseudomonadota</taxon>
        <taxon>Alphaproteobacteria</taxon>
        <taxon>Hyphomicrobiales</taxon>
        <taxon>Rhizobiaceae</taxon>
        <taxon>Mycoplana</taxon>
    </lineage>
</organism>
<comment type="caution">
    <text evidence="1">The sequence shown here is derived from an EMBL/GenBank/DDBJ whole genome shotgun (WGS) entry which is preliminary data.</text>
</comment>
<dbReference type="RefSeq" id="WP_374839808.1">
    <property type="nucleotide sequence ID" value="NZ_JBHEEW010000011.1"/>
</dbReference>
<name>A0ABW3Z1J3_MYCRA</name>
<accession>A0ABW3Z1J3</accession>
<gene>
    <name evidence="1" type="ORF">ACFQ33_19700</name>
</gene>
<protein>
    <submittedName>
        <fullName evidence="1">DUF6074 family protein</fullName>
    </submittedName>
</protein>
<proteinExistence type="predicted"/>